<feature type="compositionally biased region" description="Polar residues" evidence="2">
    <location>
        <begin position="855"/>
        <end position="882"/>
    </location>
</feature>
<dbReference type="EMBL" id="CM035440">
    <property type="protein sequence ID" value="KAH7282874.1"/>
    <property type="molecule type" value="Genomic_DNA"/>
</dbReference>
<dbReference type="PANTHER" id="PTHR31071:SF2">
    <property type="entry name" value="ACTIN CYTOSKELETON-REGULATORY COMPLEX PAN-LIKE PROTEIN"/>
    <property type="match status" value="1"/>
</dbReference>
<keyword evidence="1" id="KW-0175">Coiled coil</keyword>
<evidence type="ECO:0000256" key="2">
    <source>
        <dbReference type="SAM" id="MobiDB-lite"/>
    </source>
</evidence>
<comment type="caution">
    <text evidence="3">The sequence shown here is derived from an EMBL/GenBank/DDBJ whole genome shotgun (WGS) entry which is preliminary data.</text>
</comment>
<feature type="compositionally biased region" description="Polar residues" evidence="2">
    <location>
        <begin position="106"/>
        <end position="116"/>
    </location>
</feature>
<keyword evidence="4" id="KW-1185">Reference proteome</keyword>
<feature type="region of interest" description="Disordered" evidence="2">
    <location>
        <begin position="850"/>
        <end position="882"/>
    </location>
</feature>
<feature type="region of interest" description="Disordered" evidence="2">
    <location>
        <begin position="610"/>
        <end position="661"/>
    </location>
</feature>
<organism evidence="3 4">
    <name type="scientific">Ceratopteris richardii</name>
    <name type="common">Triangle waterfern</name>
    <dbReference type="NCBI Taxonomy" id="49495"/>
    <lineage>
        <taxon>Eukaryota</taxon>
        <taxon>Viridiplantae</taxon>
        <taxon>Streptophyta</taxon>
        <taxon>Embryophyta</taxon>
        <taxon>Tracheophyta</taxon>
        <taxon>Polypodiopsida</taxon>
        <taxon>Polypodiidae</taxon>
        <taxon>Polypodiales</taxon>
        <taxon>Pteridineae</taxon>
        <taxon>Pteridaceae</taxon>
        <taxon>Parkerioideae</taxon>
        <taxon>Ceratopteris</taxon>
    </lineage>
</organism>
<dbReference type="InterPro" id="IPR043424">
    <property type="entry name" value="BLT-like"/>
</dbReference>
<name>A0A8T2QGX3_CERRI</name>
<sequence>MVHASRAAFTDGGMRGSPKTQHARNWSSLDAFSNWKLYENPFFREAYLVPSAFPHRQSSPHSPWSTDSSSAVAAQCGSNYSDSKLFNVPSSEQSVKTHEVCDVPSTDPNSSQSPLQIPSDKEKLMSGSIVSARKLAAAFWEQYGVQTLQKSNSVHQASDAEDEHSHILFPPTRMPPPPNSSFCEIPISPENAIGSNGSPCERNMATCQTTALVNVLHRVMSVEDVQGRHTAVLQKLKSDLEDVVRHVVELQSSHASTLKEVSSSLQKFKEQMVICRRKEREKMQLSVLQLRQEMEEEKNTCRILKLKNKKLAEELSTANRASEDACEALERERKAREMLEEVCNELAREIGKDKAEVEILKQEQEESRKRLEEELKVMRMAVLWQDEVVKNGNTSEISGRVSEDNDKQFVPVREELRSKLEAFMEAFGTCRSKSDLGIMDRQAEQSRLYSQAFQLVDLAASGKSENEDGEAGPKACPANDSSCSNACSSGQENASHVIGIEQNGDAADILQHGAGKYSDQGKISFSSKNQRSWRSRCAIRNRTQRRYGFSQEGSEEWGNTDTSDLQSSEDDFENQMQLTNYYNCTLEMRQKDKDHDCIVNVSSDLVRNHVSSHGGRLSETPSSNHSGLTKESYCPSDKFAKSSGSSHFGIGRHTNSVSGLETDMATSIPRDQYEDDAMSCLMKGAASKGEQNNTVRPPREQDEGSRVGKIQDCSMYPHNNDLDLCSGPVGSSISVHPELNRSRQRSENRTANLGTKDLQNNTEGAWLQDANENAMRRASSITSLTFFGSPERNKIKADANASYYDHGSKTSSWHSSPAKSLLQPQIWLPSADSFSSFGGSTKCSSLNIEEEQREVTNSSSVHPFSHSQESSASKETANEQQSLCIKGNSLGAHLIKAREPEDELKPVKSLFRSSPLRRTILYD</sequence>
<evidence type="ECO:0000256" key="1">
    <source>
        <dbReference type="SAM" id="Coils"/>
    </source>
</evidence>
<feature type="compositionally biased region" description="Polar residues" evidence="2">
    <location>
        <begin position="619"/>
        <end position="629"/>
    </location>
</feature>
<dbReference type="Proteomes" id="UP000825935">
    <property type="component" value="Chromosome 35"/>
</dbReference>
<feature type="compositionally biased region" description="Polar residues" evidence="2">
    <location>
        <begin position="557"/>
        <end position="566"/>
    </location>
</feature>
<dbReference type="AlphaFoldDB" id="A0A8T2QGX3"/>
<dbReference type="OrthoDB" id="1981323at2759"/>
<evidence type="ECO:0000313" key="3">
    <source>
        <dbReference type="EMBL" id="KAH7282874.1"/>
    </source>
</evidence>
<feature type="compositionally biased region" description="Basic and acidic residues" evidence="2">
    <location>
        <begin position="697"/>
        <end position="706"/>
    </location>
</feature>
<reference evidence="3" key="1">
    <citation type="submission" date="2021-08" db="EMBL/GenBank/DDBJ databases">
        <title>WGS assembly of Ceratopteris richardii.</title>
        <authorList>
            <person name="Marchant D.B."/>
            <person name="Chen G."/>
            <person name="Jenkins J."/>
            <person name="Shu S."/>
            <person name="Leebens-Mack J."/>
            <person name="Grimwood J."/>
            <person name="Schmutz J."/>
            <person name="Soltis P."/>
            <person name="Soltis D."/>
            <person name="Chen Z.-H."/>
        </authorList>
    </citation>
    <scope>NUCLEOTIDE SEQUENCE</scope>
    <source>
        <strain evidence="3">Whitten #5841</strain>
        <tissue evidence="3">Leaf</tissue>
    </source>
</reference>
<dbReference type="PANTHER" id="PTHR31071">
    <property type="entry name" value="GB|AAF24581.1"/>
    <property type="match status" value="1"/>
</dbReference>
<feature type="region of interest" description="Disordered" evidence="2">
    <location>
        <begin position="685"/>
        <end position="706"/>
    </location>
</feature>
<protein>
    <submittedName>
        <fullName evidence="3">Uncharacterized protein</fullName>
    </submittedName>
</protein>
<gene>
    <name evidence="3" type="ORF">KP509_35G051100</name>
</gene>
<evidence type="ECO:0000313" key="4">
    <source>
        <dbReference type="Proteomes" id="UP000825935"/>
    </source>
</evidence>
<proteinExistence type="predicted"/>
<feature type="region of interest" description="Disordered" evidence="2">
    <location>
        <begin position="1"/>
        <end position="22"/>
    </location>
</feature>
<feature type="coiled-coil region" evidence="1">
    <location>
        <begin position="280"/>
        <end position="381"/>
    </location>
</feature>
<feature type="region of interest" description="Disordered" evidence="2">
    <location>
        <begin position="544"/>
        <end position="569"/>
    </location>
</feature>
<feature type="region of interest" description="Disordered" evidence="2">
    <location>
        <begin position="154"/>
        <end position="175"/>
    </location>
</feature>
<dbReference type="EMBL" id="CM035440">
    <property type="protein sequence ID" value="KAH7282873.1"/>
    <property type="molecule type" value="Genomic_DNA"/>
</dbReference>
<feature type="region of interest" description="Disordered" evidence="2">
    <location>
        <begin position="96"/>
        <end position="120"/>
    </location>
</feature>
<accession>A0A8T2QGX3</accession>